<dbReference type="PANTHER" id="PTHR46797">
    <property type="entry name" value="HTH-TYPE TRANSCRIPTIONAL REGULATOR"/>
    <property type="match status" value="1"/>
</dbReference>
<keyword evidence="4" id="KW-1185">Reference proteome</keyword>
<sequence>MSRLSGVSVSYISEIERGAKEGATKTMIKIASALGVPREEVIKPLSESDVGLGQRIQMFREKKNLSVSDVAKISGIEAGLLQEIENGNIKPDIETLKAIAEALHISTSQLFSTVTMIATRLRTVREQSGLTQAELAEKAGVSPGLIGQLEQGKVQPSLRTIERISEVLGVTPCYFLVPQPSLDSLLH</sequence>
<organism evidence="3 4">
    <name type="scientific">Heliorestis convoluta</name>
    <dbReference type="NCBI Taxonomy" id="356322"/>
    <lineage>
        <taxon>Bacteria</taxon>
        <taxon>Bacillati</taxon>
        <taxon>Bacillota</taxon>
        <taxon>Clostridia</taxon>
        <taxon>Eubacteriales</taxon>
        <taxon>Heliobacteriaceae</taxon>
        <taxon>Heliorestis</taxon>
    </lineage>
</organism>
<evidence type="ECO:0000313" key="3">
    <source>
        <dbReference type="EMBL" id="QGG47543.1"/>
    </source>
</evidence>
<dbReference type="CDD" id="cd00093">
    <property type="entry name" value="HTH_XRE"/>
    <property type="match status" value="3"/>
</dbReference>
<dbReference type="InterPro" id="IPR010982">
    <property type="entry name" value="Lambda_DNA-bd_dom_sf"/>
</dbReference>
<feature type="domain" description="HTH cro/C1-type" evidence="2">
    <location>
        <begin position="56"/>
        <end position="110"/>
    </location>
</feature>
<dbReference type="SUPFAM" id="SSF47413">
    <property type="entry name" value="lambda repressor-like DNA-binding domains"/>
    <property type="match status" value="3"/>
</dbReference>
<dbReference type="GO" id="GO:0005829">
    <property type="term" value="C:cytosol"/>
    <property type="evidence" value="ECO:0007669"/>
    <property type="project" value="TreeGrafter"/>
</dbReference>
<dbReference type="SMART" id="SM00530">
    <property type="entry name" value="HTH_XRE"/>
    <property type="match status" value="3"/>
</dbReference>
<dbReference type="KEGG" id="hcv:FTV88_1396"/>
<dbReference type="EMBL" id="CP045875">
    <property type="protein sequence ID" value="QGG47543.1"/>
    <property type="molecule type" value="Genomic_DNA"/>
</dbReference>
<protein>
    <submittedName>
        <fullName evidence="3">Transcriptional regulator</fullName>
    </submittedName>
</protein>
<reference evidence="4" key="1">
    <citation type="submission" date="2019-11" db="EMBL/GenBank/DDBJ databases">
        <title>Genome sequence of Heliorestis convoluta strain HH, an alkaliphilic and minimalistic phototrophic bacterium from a soda lake in Egypt.</title>
        <authorList>
            <person name="Dewey E.D."/>
            <person name="Stokes L.M."/>
            <person name="Burchell B.M."/>
            <person name="Shaffer K.N."/>
            <person name="Huntington A.M."/>
            <person name="Baker J.M."/>
            <person name="Nadendla S."/>
            <person name="Giglio M.G."/>
            <person name="Touchman J.W."/>
            <person name="Blankenship R.E."/>
            <person name="Madigan M.T."/>
            <person name="Sattley W.M."/>
        </authorList>
    </citation>
    <scope>NUCLEOTIDE SEQUENCE [LARGE SCALE GENOMIC DNA]</scope>
    <source>
        <strain evidence="4">HH</strain>
    </source>
</reference>
<dbReference type="OrthoDB" id="371153at2"/>
<evidence type="ECO:0000259" key="2">
    <source>
        <dbReference type="PROSITE" id="PS50943"/>
    </source>
</evidence>
<dbReference type="PANTHER" id="PTHR46797:SF2">
    <property type="entry name" value="TRANSCRIPTIONAL REGULATOR"/>
    <property type="match status" value="1"/>
</dbReference>
<dbReference type="GO" id="GO:0003700">
    <property type="term" value="F:DNA-binding transcription factor activity"/>
    <property type="evidence" value="ECO:0007669"/>
    <property type="project" value="TreeGrafter"/>
</dbReference>
<gene>
    <name evidence="3" type="ORF">FTV88_1396</name>
</gene>
<dbReference type="InterPro" id="IPR001387">
    <property type="entry name" value="Cro/C1-type_HTH"/>
</dbReference>
<dbReference type="GO" id="GO:0003677">
    <property type="term" value="F:DNA binding"/>
    <property type="evidence" value="ECO:0007669"/>
    <property type="project" value="UniProtKB-KW"/>
</dbReference>
<feature type="domain" description="HTH cro/C1-type" evidence="2">
    <location>
        <begin position="121"/>
        <end position="175"/>
    </location>
</feature>
<keyword evidence="1" id="KW-0238">DNA-binding</keyword>
<feature type="domain" description="HTH cro/C1-type" evidence="2">
    <location>
        <begin position="1"/>
        <end position="41"/>
    </location>
</feature>
<proteinExistence type="predicted"/>
<accession>A0A5Q2N162</accession>
<dbReference type="Gene3D" id="1.10.260.40">
    <property type="entry name" value="lambda repressor-like DNA-binding domains"/>
    <property type="match status" value="3"/>
</dbReference>
<dbReference type="Proteomes" id="UP000366051">
    <property type="component" value="Chromosome"/>
</dbReference>
<dbReference type="InterPro" id="IPR050807">
    <property type="entry name" value="TransReg_Diox_bact_type"/>
</dbReference>
<evidence type="ECO:0000256" key="1">
    <source>
        <dbReference type="ARBA" id="ARBA00023125"/>
    </source>
</evidence>
<dbReference type="PROSITE" id="PS50943">
    <property type="entry name" value="HTH_CROC1"/>
    <property type="match status" value="3"/>
</dbReference>
<name>A0A5Q2N162_9FIRM</name>
<evidence type="ECO:0000313" key="4">
    <source>
        <dbReference type="Proteomes" id="UP000366051"/>
    </source>
</evidence>
<dbReference type="Pfam" id="PF01381">
    <property type="entry name" value="HTH_3"/>
    <property type="match status" value="3"/>
</dbReference>
<dbReference type="AlphaFoldDB" id="A0A5Q2N162"/>